<evidence type="ECO:0000313" key="11">
    <source>
        <dbReference type="Proteomes" id="UP000008076"/>
    </source>
</evidence>
<dbReference type="EMBL" id="DS548800">
    <property type="protein sequence ID" value="EDR27450.1"/>
    <property type="molecule type" value="Genomic_DNA"/>
</dbReference>
<evidence type="ECO:0000256" key="6">
    <source>
        <dbReference type="ARBA" id="ARBA00061626"/>
    </source>
</evidence>
<dbReference type="AlphaFoldDB" id="B0ED33"/>
<dbReference type="GO" id="GO:0046872">
    <property type="term" value="F:metal ion binding"/>
    <property type="evidence" value="ECO:0007669"/>
    <property type="project" value="UniProtKB-KW"/>
</dbReference>
<dbReference type="GO" id="GO:0005737">
    <property type="term" value="C:cytoplasm"/>
    <property type="evidence" value="ECO:0007669"/>
    <property type="project" value="UniProtKB-SubCell"/>
</dbReference>
<proteinExistence type="inferred from homology"/>
<accession>B0ED33</accession>
<evidence type="ECO:0000256" key="5">
    <source>
        <dbReference type="ARBA" id="ARBA00023038"/>
    </source>
</evidence>
<dbReference type="InterPro" id="IPR001781">
    <property type="entry name" value="Znf_LIM"/>
</dbReference>
<name>B0ED33_ENTDS</name>
<reference evidence="11" key="1">
    <citation type="submission" date="2007-12" db="EMBL/GenBank/DDBJ databases">
        <title>Annotation of Entamoeba dispar SAW760.</title>
        <authorList>
            <person name="Lorenzi H."/>
            <person name="Inman J."/>
            <person name="Schobel S."/>
            <person name="Amedeo P."/>
            <person name="Caler E."/>
        </authorList>
    </citation>
    <scope>NUCLEOTIDE SEQUENCE [LARGE SCALE GENOMIC DNA]</scope>
    <source>
        <strain evidence="11">ATCC PRA-260 / SAW760</strain>
    </source>
</reference>
<dbReference type="OrthoDB" id="8062037at2759"/>
<dbReference type="GeneID" id="5881191"/>
<dbReference type="SUPFAM" id="SSF57716">
    <property type="entry name" value="Glucocorticoid receptor-like (DNA-binding domain)"/>
    <property type="match status" value="1"/>
</dbReference>
<dbReference type="Pfam" id="PF00412">
    <property type="entry name" value="LIM"/>
    <property type="match status" value="1"/>
</dbReference>
<evidence type="ECO:0000313" key="10">
    <source>
        <dbReference type="EMBL" id="EDR27450.1"/>
    </source>
</evidence>
<dbReference type="PANTHER" id="PTHR24206">
    <property type="entry name" value="OS06G0237300 PROTEIN"/>
    <property type="match status" value="1"/>
</dbReference>
<keyword evidence="3 7" id="KW-0479">Metal-binding</keyword>
<dbReference type="Gene3D" id="2.10.110.10">
    <property type="entry name" value="Cysteine Rich Protein"/>
    <property type="match status" value="1"/>
</dbReference>
<dbReference type="PROSITE" id="PS00478">
    <property type="entry name" value="LIM_DOMAIN_1"/>
    <property type="match status" value="1"/>
</dbReference>
<dbReference type="PROSITE" id="PS50023">
    <property type="entry name" value="LIM_DOMAIN_2"/>
    <property type="match status" value="1"/>
</dbReference>
<gene>
    <name evidence="10" type="ORF">EDI_092410</name>
</gene>
<evidence type="ECO:0000256" key="3">
    <source>
        <dbReference type="ARBA" id="ARBA00022723"/>
    </source>
</evidence>
<keyword evidence="5 7" id="KW-0440">LIM domain</keyword>
<comment type="similarity">
    <text evidence="6">Belongs to the transglutaminase-like superfamily.</text>
</comment>
<protein>
    <recommendedName>
        <fullName evidence="9">LIM zinc-binding domain-containing protein</fullName>
    </recommendedName>
</protein>
<evidence type="ECO:0000256" key="4">
    <source>
        <dbReference type="ARBA" id="ARBA00022833"/>
    </source>
</evidence>
<evidence type="ECO:0000256" key="7">
    <source>
        <dbReference type="PROSITE-ProRule" id="PRU00125"/>
    </source>
</evidence>
<organism evidence="11">
    <name type="scientific">Entamoeba dispar (strain ATCC PRA-260 / SAW760)</name>
    <dbReference type="NCBI Taxonomy" id="370354"/>
    <lineage>
        <taxon>Eukaryota</taxon>
        <taxon>Amoebozoa</taxon>
        <taxon>Evosea</taxon>
        <taxon>Archamoebae</taxon>
        <taxon>Mastigamoebida</taxon>
        <taxon>Entamoebidae</taxon>
        <taxon>Entamoeba</taxon>
    </lineage>
</organism>
<evidence type="ECO:0000256" key="2">
    <source>
        <dbReference type="ARBA" id="ARBA00022490"/>
    </source>
</evidence>
<dbReference type="OMA" id="FEGKLYC"/>
<feature type="compositionally biased region" description="Acidic residues" evidence="8">
    <location>
        <begin position="120"/>
        <end position="146"/>
    </location>
</feature>
<comment type="subcellular location">
    <subcellularLocation>
        <location evidence="1">Cytoplasm</location>
    </subcellularLocation>
</comment>
<dbReference type="FunFam" id="2.10.110.10:FF:000108">
    <property type="entry name" value="LIM domain containing protein"/>
    <property type="match status" value="1"/>
</dbReference>
<evidence type="ECO:0000259" key="9">
    <source>
        <dbReference type="PROSITE" id="PS50023"/>
    </source>
</evidence>
<evidence type="ECO:0000256" key="1">
    <source>
        <dbReference type="ARBA" id="ARBA00004496"/>
    </source>
</evidence>
<feature type="region of interest" description="Disordered" evidence="8">
    <location>
        <begin position="83"/>
        <end position="146"/>
    </location>
</feature>
<evidence type="ECO:0000256" key="8">
    <source>
        <dbReference type="SAM" id="MobiDB-lite"/>
    </source>
</evidence>
<dbReference type="Proteomes" id="UP000008076">
    <property type="component" value="Unassembled WGS sequence"/>
</dbReference>
<keyword evidence="2" id="KW-0963">Cytoplasm</keyword>
<dbReference type="KEGG" id="edi:EDI_092410"/>
<keyword evidence="11" id="KW-1185">Reference proteome</keyword>
<sequence>MSAKKCFACGKSAYPLERITAGGKDYHNACFKCKECGLHLTLKNFFFDQGTQAVYCKNHVPKATATAVTDSIAIKQALNAPKKEAENIGTVQKGAGGKPHSVVFGDSGERREEAVPTEQPQEEVHEEEVHEEEVHEEEVHEEEEGF</sequence>
<dbReference type="CDD" id="cd09443">
    <property type="entry name" value="LIM_Ltd-1"/>
    <property type="match status" value="1"/>
</dbReference>
<dbReference type="VEuPathDB" id="AmoebaDB:EDI_092410"/>
<keyword evidence="4 7" id="KW-0862">Zinc</keyword>
<dbReference type="SMART" id="SM00132">
    <property type="entry name" value="LIM"/>
    <property type="match status" value="1"/>
</dbReference>
<dbReference type="eggNOG" id="KOG1700">
    <property type="taxonomic scope" value="Eukaryota"/>
</dbReference>
<feature type="domain" description="LIM zinc-binding" evidence="9">
    <location>
        <begin position="4"/>
        <end position="66"/>
    </location>
</feature>
<dbReference type="RefSeq" id="XP_001736206.1">
    <property type="nucleotide sequence ID" value="XM_001736154.1"/>
</dbReference>